<dbReference type="InterPro" id="IPR058625">
    <property type="entry name" value="MdtA-like_BSH"/>
</dbReference>
<dbReference type="Gene3D" id="1.10.287.470">
    <property type="entry name" value="Helix hairpin bin"/>
    <property type="match status" value="1"/>
</dbReference>
<evidence type="ECO:0000256" key="4">
    <source>
        <dbReference type="ARBA" id="ARBA00022989"/>
    </source>
</evidence>
<proteinExistence type="inferred from homology"/>
<feature type="domain" description="Multidrug resistance protein MdtA-like barrel-sandwich hybrid" evidence="8">
    <location>
        <begin position="77"/>
        <end position="394"/>
    </location>
</feature>
<feature type="coiled-coil region" evidence="6">
    <location>
        <begin position="175"/>
        <end position="224"/>
    </location>
</feature>
<dbReference type="PANTHER" id="PTHR30386:SF26">
    <property type="entry name" value="TRANSPORT PROTEIN COMB"/>
    <property type="match status" value="1"/>
</dbReference>
<accession>A0AAJ6PAV5</accession>
<feature type="transmembrane region" description="Helical" evidence="7">
    <location>
        <begin position="39"/>
        <end position="58"/>
    </location>
</feature>
<keyword evidence="3 7" id="KW-0812">Transmembrane</keyword>
<dbReference type="InterPro" id="IPR050739">
    <property type="entry name" value="MFP"/>
</dbReference>
<dbReference type="Proteomes" id="UP001223520">
    <property type="component" value="Chromosome"/>
</dbReference>
<evidence type="ECO:0000256" key="1">
    <source>
        <dbReference type="ARBA" id="ARBA00004167"/>
    </source>
</evidence>
<evidence type="ECO:0000256" key="3">
    <source>
        <dbReference type="ARBA" id="ARBA00022692"/>
    </source>
</evidence>
<evidence type="ECO:0000313" key="10">
    <source>
        <dbReference type="Proteomes" id="UP001223520"/>
    </source>
</evidence>
<evidence type="ECO:0000256" key="6">
    <source>
        <dbReference type="SAM" id="Coils"/>
    </source>
</evidence>
<dbReference type="SUPFAM" id="SSF111369">
    <property type="entry name" value="HlyD-like secretion proteins"/>
    <property type="match status" value="1"/>
</dbReference>
<comment type="subcellular location">
    <subcellularLocation>
        <location evidence="1">Membrane</location>
        <topology evidence="1">Single-pass membrane protein</topology>
    </subcellularLocation>
</comment>
<dbReference type="EMBL" id="CP124543">
    <property type="protein sequence ID" value="WGV27147.1"/>
    <property type="molecule type" value="Genomic_DNA"/>
</dbReference>
<dbReference type="GO" id="GO:0016020">
    <property type="term" value="C:membrane"/>
    <property type="evidence" value="ECO:0007669"/>
    <property type="project" value="UniProtKB-SubCell"/>
</dbReference>
<evidence type="ECO:0000256" key="7">
    <source>
        <dbReference type="SAM" id="Phobius"/>
    </source>
</evidence>
<dbReference type="AlphaFoldDB" id="A0AAJ6PAV5"/>
<comment type="similarity">
    <text evidence="2">Belongs to the membrane fusion protein (MFP) (TC 8.A.1) family.</text>
</comment>
<sequence>MVSNQDQNKESIFRQESLERLSSPERLDQLMQVVNPQDWLIVTVFCGLATVGLLWSIFGRIPINIDGRGVLIQPRQVVDFQSSISGQLKNLYVKSGQCVKKDEVLAMIDPVDLKQQLQLTKGKLEQLKIQARNSLLLSNQRIQLEKSAIAASRLTLEKRLQDSRSLTPILKTKGLDAIKEQQKNLLERLEDTQNLTPVLKNKALTALKQQRISVKQRLKDAQSLVPVFAERLQKRRELAKIGAIATDSFLQAEQEYQQGLQTVAQLQAELKQLDVNETQTEQSYLQNLRTTGEIQAQLRQLVLENTKTEREYLDNLRSISEIQGKLQELEIQEKRLVQENLESKNQRNKEIQEVNREIIRLEQQITQNSLILSSQDGCVLELTATLGQVVQPGTHLGTLRTGSSNDTSTMTAYFPIRYGKQIHSGMSVSITPDTVQRERFGGILGTVVAVSPFPITKEGAASLIGNPEVVMNLIGQNGAAIQINADLIKDSNTVSGYKWSSSKGPNSEITTGTTTSVRVTIEERAPITFVLPILREFIGFK</sequence>
<protein>
    <submittedName>
        <fullName evidence="9">NHLP bacteriocin system secretion protein</fullName>
    </submittedName>
</protein>
<evidence type="ECO:0000313" key="9">
    <source>
        <dbReference type="EMBL" id="WGV27147.1"/>
    </source>
</evidence>
<keyword evidence="10" id="KW-1185">Reference proteome</keyword>
<keyword evidence="6" id="KW-0175">Coiled coil</keyword>
<gene>
    <name evidence="9" type="ORF">QI031_06540</name>
</gene>
<dbReference type="NCBIfam" id="TIGR03794">
    <property type="entry name" value="NHLM_micro_HlyD"/>
    <property type="match status" value="1"/>
</dbReference>
<evidence type="ECO:0000256" key="5">
    <source>
        <dbReference type="ARBA" id="ARBA00023136"/>
    </source>
</evidence>
<dbReference type="RefSeq" id="WP_281484386.1">
    <property type="nucleotide sequence ID" value="NZ_CP124543.1"/>
</dbReference>
<dbReference type="InterPro" id="IPR022275">
    <property type="entry name" value="NHPM_bacteriocin_SS_HylD"/>
</dbReference>
<dbReference type="Pfam" id="PF25917">
    <property type="entry name" value="BSH_RND"/>
    <property type="match status" value="1"/>
</dbReference>
<evidence type="ECO:0000256" key="2">
    <source>
        <dbReference type="ARBA" id="ARBA00009477"/>
    </source>
</evidence>
<keyword evidence="5 7" id="KW-0472">Membrane</keyword>
<dbReference type="KEGG" id="hbq:QI031_06540"/>
<dbReference type="Gene3D" id="2.40.50.100">
    <property type="match status" value="1"/>
</dbReference>
<keyword evidence="4 7" id="KW-1133">Transmembrane helix</keyword>
<organism evidence="9 10">
    <name type="scientific">Halotia branconii CENA392</name>
    <dbReference type="NCBI Taxonomy" id="1539056"/>
    <lineage>
        <taxon>Bacteria</taxon>
        <taxon>Bacillati</taxon>
        <taxon>Cyanobacteriota</taxon>
        <taxon>Cyanophyceae</taxon>
        <taxon>Nostocales</taxon>
        <taxon>Nodulariaceae</taxon>
        <taxon>Halotia</taxon>
    </lineage>
</organism>
<feature type="coiled-coil region" evidence="6">
    <location>
        <begin position="249"/>
        <end position="283"/>
    </location>
</feature>
<reference evidence="9 10" key="1">
    <citation type="journal article" date="2023" name="Limnol Oceanogr Lett">
        <title>Environmental adaptations by the intertidal Antarctic cyanobacterium Halotia branconii CENA392 as revealed using long-read genome sequencing.</title>
        <authorList>
            <person name="Dextro R.B."/>
            <person name="Delbaje E."/>
            <person name="Freitas P.N.N."/>
            <person name="Geraldes V."/>
            <person name="Pinto E."/>
            <person name="Long P.F."/>
            <person name="Fiore M.F."/>
        </authorList>
    </citation>
    <scope>NUCLEOTIDE SEQUENCE [LARGE SCALE GENOMIC DNA]</scope>
    <source>
        <strain evidence="9 10">CENA392</strain>
    </source>
</reference>
<dbReference type="PANTHER" id="PTHR30386">
    <property type="entry name" value="MEMBRANE FUSION SUBUNIT OF EMRAB-TOLC MULTIDRUG EFFLUX PUMP"/>
    <property type="match status" value="1"/>
</dbReference>
<name>A0AAJ6PAV5_9CYAN</name>
<feature type="coiled-coil region" evidence="6">
    <location>
        <begin position="319"/>
        <end position="364"/>
    </location>
</feature>
<evidence type="ECO:0000259" key="8">
    <source>
        <dbReference type="Pfam" id="PF25917"/>
    </source>
</evidence>